<protein>
    <recommendedName>
        <fullName evidence="1">BTB domain-containing protein</fullName>
    </recommendedName>
</protein>
<dbReference type="InterPro" id="IPR054722">
    <property type="entry name" value="PolX-like_BBD"/>
</dbReference>
<dbReference type="PANTHER" id="PTHR45774:SF4">
    <property type="entry name" value="AXUNDEAD, ISOFORM F"/>
    <property type="match status" value="1"/>
</dbReference>
<dbReference type="GO" id="GO:0003676">
    <property type="term" value="F:nucleic acid binding"/>
    <property type="evidence" value="ECO:0007669"/>
    <property type="project" value="InterPro"/>
</dbReference>
<dbReference type="GO" id="GO:0022008">
    <property type="term" value="P:neurogenesis"/>
    <property type="evidence" value="ECO:0007669"/>
    <property type="project" value="TreeGrafter"/>
</dbReference>
<dbReference type="SMART" id="SM00225">
    <property type="entry name" value="BTB"/>
    <property type="match status" value="1"/>
</dbReference>
<dbReference type="GO" id="GO:0005829">
    <property type="term" value="C:cytosol"/>
    <property type="evidence" value="ECO:0007669"/>
    <property type="project" value="TreeGrafter"/>
</dbReference>
<dbReference type="EMBL" id="CAXIEN010000181">
    <property type="protein sequence ID" value="CAL1284608.1"/>
    <property type="molecule type" value="Genomic_DNA"/>
</dbReference>
<dbReference type="Pfam" id="PF22936">
    <property type="entry name" value="Pol_BBD"/>
    <property type="match status" value="1"/>
</dbReference>
<gene>
    <name evidence="2" type="ORF">LARSCL_LOCUS13251</name>
</gene>
<dbReference type="Gene3D" id="1.25.40.420">
    <property type="match status" value="1"/>
</dbReference>
<reference evidence="2 3" key="1">
    <citation type="submission" date="2024-04" db="EMBL/GenBank/DDBJ databases">
        <authorList>
            <person name="Rising A."/>
            <person name="Reimegard J."/>
            <person name="Sonavane S."/>
            <person name="Akerstrom W."/>
            <person name="Nylinder S."/>
            <person name="Hedman E."/>
            <person name="Kallberg Y."/>
        </authorList>
    </citation>
    <scope>NUCLEOTIDE SEQUENCE [LARGE SCALE GENOMIC DNA]</scope>
</reference>
<evidence type="ECO:0000313" key="2">
    <source>
        <dbReference type="EMBL" id="CAL1284608.1"/>
    </source>
</evidence>
<dbReference type="InterPro" id="IPR036397">
    <property type="entry name" value="RNaseH_sf"/>
</dbReference>
<dbReference type="Gene3D" id="3.30.420.10">
    <property type="entry name" value="Ribonuclease H-like superfamily/Ribonuclease H"/>
    <property type="match status" value="1"/>
</dbReference>
<evidence type="ECO:0000259" key="1">
    <source>
        <dbReference type="PROSITE" id="PS50097"/>
    </source>
</evidence>
<dbReference type="SMART" id="SM00875">
    <property type="entry name" value="BACK"/>
    <property type="match status" value="1"/>
</dbReference>
<dbReference type="InterPro" id="IPR011705">
    <property type="entry name" value="BACK"/>
</dbReference>
<dbReference type="PROSITE" id="PS50097">
    <property type="entry name" value="BTB"/>
    <property type="match status" value="1"/>
</dbReference>
<dbReference type="SUPFAM" id="SSF54695">
    <property type="entry name" value="POZ domain"/>
    <property type="match status" value="1"/>
</dbReference>
<dbReference type="Pfam" id="PF00651">
    <property type="entry name" value="BTB"/>
    <property type="match status" value="1"/>
</dbReference>
<organism evidence="2 3">
    <name type="scientific">Larinioides sclopetarius</name>
    <dbReference type="NCBI Taxonomy" id="280406"/>
    <lineage>
        <taxon>Eukaryota</taxon>
        <taxon>Metazoa</taxon>
        <taxon>Ecdysozoa</taxon>
        <taxon>Arthropoda</taxon>
        <taxon>Chelicerata</taxon>
        <taxon>Arachnida</taxon>
        <taxon>Araneae</taxon>
        <taxon>Araneomorphae</taxon>
        <taxon>Entelegynae</taxon>
        <taxon>Araneoidea</taxon>
        <taxon>Araneidae</taxon>
        <taxon>Larinioides</taxon>
    </lineage>
</organism>
<keyword evidence="3" id="KW-1185">Reference proteome</keyword>
<accession>A0AAV2AL04</accession>
<dbReference type="InterPro" id="IPR000210">
    <property type="entry name" value="BTB/POZ_dom"/>
</dbReference>
<feature type="domain" description="BTB" evidence="1">
    <location>
        <begin position="253"/>
        <end position="325"/>
    </location>
</feature>
<sequence length="649" mass="73845">MSLAVGGLVSPIEGVGTVNFYVKLNGKKNFITLKNVTYSPKLRRNLLSASLLERLKCSFECANGIVWFFAPDGNKLFFAKRCNDLYFLKPRYDFKTTNKNAESSNVKETSNHSSGDIMLWHKRFCHLNVDYLKRTSKVSAVNGLPNFKNDKFDCVNCKLAKSKRVSFKPIGRIRSTKPLQLVHMDVCGPLPVESCGGAKYFLSITDDFSRLVICYPLKEKSQVFENALKMSQLFQSTSYAGAGEHLFLSEELSDVTILVQSNSQSQWRYPAHRLVLSSQSMVFRRMLESNFSEKSTGSILIEDIKPKIIELLLGYMYRGRVSLQNWRDGLELLRAAHKYQVEPLVQFCSRFLENVVNLSNVCYLYNEACLYSLTSLKEKCLKLILDAGFIVLRSKAFEILEKDSVMDVITNSDLNIDSELMVFEALLRWSPMQCCRVGLQMNEANILRELTPFLKFVCFDDMSDTDKSALPSAVLSCLKPNNRNRIAHHVPDSLLQFSCCFNFHTDQEFMECVGDALNCISFSLDASQYMIGLRFMVVTPDCPPHMILSLVKVCAGSTTSCHTMNLYSVAWKEGLQMNERKRYEAQILLRAPCRLDPKTVYKLLLTDRQQNTYCPKTKLHTKTLLVEKGCINLSLHTESVWGVMGLIFL</sequence>
<dbReference type="PANTHER" id="PTHR45774">
    <property type="entry name" value="BTB/POZ DOMAIN-CONTAINING"/>
    <property type="match status" value="1"/>
</dbReference>
<dbReference type="InterPro" id="IPR011333">
    <property type="entry name" value="SKP1/BTB/POZ_sf"/>
</dbReference>
<dbReference type="Pfam" id="PF13976">
    <property type="entry name" value="gag_pre-integrs"/>
    <property type="match status" value="1"/>
</dbReference>
<dbReference type="InterPro" id="IPR012337">
    <property type="entry name" value="RNaseH-like_sf"/>
</dbReference>
<comment type="caution">
    <text evidence="2">The sequence shown here is derived from an EMBL/GenBank/DDBJ whole genome shotgun (WGS) entry which is preliminary data.</text>
</comment>
<name>A0AAV2AL04_9ARAC</name>
<dbReference type="Proteomes" id="UP001497382">
    <property type="component" value="Unassembled WGS sequence"/>
</dbReference>
<evidence type="ECO:0000313" key="3">
    <source>
        <dbReference type="Proteomes" id="UP001497382"/>
    </source>
</evidence>
<proteinExistence type="predicted"/>
<dbReference type="InterPro" id="IPR025724">
    <property type="entry name" value="GAG-pre-integrase_dom"/>
</dbReference>
<dbReference type="AlphaFoldDB" id="A0AAV2AL04"/>
<dbReference type="SUPFAM" id="SSF53098">
    <property type="entry name" value="Ribonuclease H-like"/>
    <property type="match status" value="1"/>
</dbReference>
<dbReference type="Pfam" id="PF07707">
    <property type="entry name" value="BACK"/>
    <property type="match status" value="1"/>
</dbReference>
<dbReference type="Gene3D" id="3.30.710.10">
    <property type="entry name" value="Potassium Channel Kv1.1, Chain A"/>
    <property type="match status" value="1"/>
</dbReference>